<reference evidence="2 3" key="1">
    <citation type="submission" date="2016-07" db="EMBL/GenBank/DDBJ databases">
        <title>Draft genome of Scalindua rubra, obtained from a brine-seawater interface in the Red Sea, sheds light on salt adaptation in anammox bacteria.</title>
        <authorList>
            <person name="Speth D.R."/>
            <person name="Lagkouvardos I."/>
            <person name="Wang Y."/>
            <person name="Qian P.-Y."/>
            <person name="Dutilh B.E."/>
            <person name="Jetten M.S."/>
        </authorList>
    </citation>
    <scope>NUCLEOTIDE SEQUENCE [LARGE SCALE GENOMIC DNA]</scope>
    <source>
        <strain evidence="2">BSI-1</strain>
    </source>
</reference>
<evidence type="ECO:0000313" key="2">
    <source>
        <dbReference type="EMBL" id="ODS29638.1"/>
    </source>
</evidence>
<comment type="caution">
    <text evidence="2">The sequence shown here is derived from an EMBL/GenBank/DDBJ whole genome shotgun (WGS) entry which is preliminary data.</text>
</comment>
<organism evidence="2 3">
    <name type="scientific">Candidatus Scalindua rubra</name>
    <dbReference type="NCBI Taxonomy" id="1872076"/>
    <lineage>
        <taxon>Bacteria</taxon>
        <taxon>Pseudomonadati</taxon>
        <taxon>Planctomycetota</taxon>
        <taxon>Candidatus Brocadiia</taxon>
        <taxon>Candidatus Brocadiales</taxon>
        <taxon>Candidatus Scalinduaceae</taxon>
        <taxon>Candidatus Scalindua</taxon>
    </lineage>
</organism>
<gene>
    <name evidence="2" type="ORF">SCARUB_05264</name>
</gene>
<dbReference type="AlphaFoldDB" id="A0A1E3X231"/>
<proteinExistence type="predicted"/>
<evidence type="ECO:0000313" key="3">
    <source>
        <dbReference type="Proteomes" id="UP000094056"/>
    </source>
</evidence>
<sequence length="67" mass="7778">MNEFLKTSGKKLLTDPGKTSHQEAIEKANLEYDKFRAAEDKKYISDFDREMKRIIGKEDAVPKDDNE</sequence>
<accession>A0A1E3X231</accession>
<evidence type="ECO:0008006" key="4">
    <source>
        <dbReference type="Google" id="ProtNLM"/>
    </source>
</evidence>
<name>A0A1E3X231_9BACT</name>
<dbReference type="Proteomes" id="UP000094056">
    <property type="component" value="Unassembled WGS sequence"/>
</dbReference>
<evidence type="ECO:0000256" key="1">
    <source>
        <dbReference type="SAM" id="MobiDB-lite"/>
    </source>
</evidence>
<dbReference type="EMBL" id="MAYW01000435">
    <property type="protein sequence ID" value="ODS29638.1"/>
    <property type="molecule type" value="Genomic_DNA"/>
</dbReference>
<feature type="region of interest" description="Disordered" evidence="1">
    <location>
        <begin position="1"/>
        <end position="20"/>
    </location>
</feature>
<protein>
    <recommendedName>
        <fullName evidence="4">Virulence protein</fullName>
    </recommendedName>
</protein>